<dbReference type="RefSeq" id="WP_265673310.1">
    <property type="nucleotide sequence ID" value="NZ_JAKRRY010000002.1"/>
</dbReference>
<name>A0A9X3CKF2_9VIBR</name>
<dbReference type="PROSITE" id="PS51257">
    <property type="entry name" value="PROKAR_LIPOPROTEIN"/>
    <property type="match status" value="1"/>
</dbReference>
<protein>
    <recommendedName>
        <fullName evidence="3">Lipoprotein</fullName>
    </recommendedName>
</protein>
<organism evidence="1 2">
    <name type="scientific">Vibrio qingdaonensis</name>
    <dbReference type="NCBI Taxonomy" id="2829491"/>
    <lineage>
        <taxon>Bacteria</taxon>
        <taxon>Pseudomonadati</taxon>
        <taxon>Pseudomonadota</taxon>
        <taxon>Gammaproteobacteria</taxon>
        <taxon>Vibrionales</taxon>
        <taxon>Vibrionaceae</taxon>
        <taxon>Vibrio</taxon>
    </lineage>
</organism>
<gene>
    <name evidence="1" type="ORF">MD535_02235</name>
</gene>
<dbReference type="Proteomes" id="UP001155587">
    <property type="component" value="Unassembled WGS sequence"/>
</dbReference>
<sequence length="130" mass="14597">MKAFKFAMAFVMTLILVGCGRVQPVLNFENEPVAYDLTAEQVKSVITKAAENRGWVVSETKAGELNATILVRSHEAIIDIPYTKKYYSITYVDSKNLKAADGEIHRNYNRWINNLNTDIRKQLAATAASK</sequence>
<evidence type="ECO:0000313" key="2">
    <source>
        <dbReference type="Proteomes" id="UP001155587"/>
    </source>
</evidence>
<dbReference type="EMBL" id="JAKRRY010000002">
    <property type="protein sequence ID" value="MCW8344844.1"/>
    <property type="molecule type" value="Genomic_DNA"/>
</dbReference>
<keyword evidence="2" id="KW-1185">Reference proteome</keyword>
<accession>A0A9X3CKF2</accession>
<dbReference type="AlphaFoldDB" id="A0A9X3CKF2"/>
<reference evidence="1" key="1">
    <citation type="submission" date="2022-02" db="EMBL/GenBank/DDBJ databases">
        <title>Vibrio sp. nov, a new bacterium isolated from seawater.</title>
        <authorList>
            <person name="Yuan Y."/>
        </authorList>
    </citation>
    <scope>NUCLEOTIDE SEQUENCE</scope>
    <source>
        <strain evidence="1">ZSDZ65</strain>
    </source>
</reference>
<evidence type="ECO:0000313" key="1">
    <source>
        <dbReference type="EMBL" id="MCW8344844.1"/>
    </source>
</evidence>
<evidence type="ECO:0008006" key="3">
    <source>
        <dbReference type="Google" id="ProtNLM"/>
    </source>
</evidence>
<proteinExistence type="predicted"/>
<comment type="caution">
    <text evidence="1">The sequence shown here is derived from an EMBL/GenBank/DDBJ whole genome shotgun (WGS) entry which is preliminary data.</text>
</comment>